<evidence type="ECO:0000313" key="3">
    <source>
        <dbReference type="Proteomes" id="UP000471031"/>
    </source>
</evidence>
<dbReference type="EMBL" id="WXEX01000002">
    <property type="protein sequence ID" value="MZP41936.1"/>
    <property type="molecule type" value="Genomic_DNA"/>
</dbReference>
<organism evidence="2 3">
    <name type="scientific">Heliomicrobium gestii</name>
    <name type="common">Heliobacterium gestii</name>
    <dbReference type="NCBI Taxonomy" id="2699"/>
    <lineage>
        <taxon>Bacteria</taxon>
        <taxon>Bacillati</taxon>
        <taxon>Bacillota</taxon>
        <taxon>Clostridia</taxon>
        <taxon>Eubacteriales</taxon>
        <taxon>Heliobacteriaceae</taxon>
        <taxon>Heliomicrobium</taxon>
    </lineage>
</organism>
<feature type="compositionally biased region" description="Basic and acidic residues" evidence="1">
    <location>
        <begin position="360"/>
        <end position="369"/>
    </location>
</feature>
<feature type="region of interest" description="Disordered" evidence="1">
    <location>
        <begin position="343"/>
        <end position="382"/>
    </location>
</feature>
<name>A0A845LGF0_HELGE</name>
<proteinExistence type="predicted"/>
<dbReference type="RefSeq" id="WP_161260529.1">
    <property type="nucleotide sequence ID" value="NZ_JAFBDC010000002.1"/>
</dbReference>
<reference evidence="2 3" key="1">
    <citation type="submission" date="2020-01" db="EMBL/GenBank/DDBJ databases">
        <title>Whole genome sequence of Heliobacterium gestii DSM 11169.</title>
        <authorList>
            <person name="Kyndt J.A."/>
            <person name="Meyer T.E."/>
        </authorList>
    </citation>
    <scope>NUCLEOTIDE SEQUENCE [LARGE SCALE GENOMIC DNA]</scope>
    <source>
        <strain evidence="2 3">DSM 11169</strain>
    </source>
</reference>
<gene>
    <name evidence="2" type="ORF">GTO89_02665</name>
</gene>
<dbReference type="Proteomes" id="UP000471031">
    <property type="component" value="Unassembled WGS sequence"/>
</dbReference>
<feature type="compositionally biased region" description="Basic and acidic residues" evidence="1">
    <location>
        <begin position="343"/>
        <end position="352"/>
    </location>
</feature>
<evidence type="ECO:0000313" key="2">
    <source>
        <dbReference type="EMBL" id="MZP41936.1"/>
    </source>
</evidence>
<accession>A0A845LGF0</accession>
<keyword evidence="3" id="KW-1185">Reference proteome</keyword>
<feature type="region of interest" description="Disordered" evidence="1">
    <location>
        <begin position="246"/>
        <end position="277"/>
    </location>
</feature>
<feature type="region of interest" description="Disordered" evidence="1">
    <location>
        <begin position="307"/>
        <end position="327"/>
    </location>
</feature>
<comment type="caution">
    <text evidence="2">The sequence shown here is derived from an EMBL/GenBank/DDBJ whole genome shotgun (WGS) entry which is preliminary data.</text>
</comment>
<protein>
    <submittedName>
        <fullName evidence="2">Uncharacterized protein</fullName>
    </submittedName>
</protein>
<sequence>MSNWSPLIYARTKFVDFKWHVRPNDFQDEQMRWVKKFIIPVMPSTGDSLPATPVVTAFCNGTYTCIGLVCMARELASDAQYTVDQFTRSCFAFVGFVAKAPVSQLPPLFSQGEDQAVAYDLSLFQGLYREYVEGVWEKDNYEIEMNCLRRDAYTHVIEGQQPPARQGSPSSDVPGPLNHDENYLQVFPASDPQTRALDHRLIEMFMEQKGAHTSLCLNALNKDNIVESQYMNASFIHAGKSERISRNRVKPGESTVDPLGRQVAQPVSSSKGQEGYAPYGAVAQNKQTGGRSKQGHAMYEQRGYDQRGQVAPPIPAQPSEYAHQEKRGFKGFLKDGIDIFRGFGKKESEKKYNQNSTPYDQKRGTKEVVSKPNDPGMNDKKV</sequence>
<dbReference type="AlphaFoldDB" id="A0A845LGF0"/>
<evidence type="ECO:0000256" key="1">
    <source>
        <dbReference type="SAM" id="MobiDB-lite"/>
    </source>
</evidence>